<dbReference type="GO" id="GO:0005829">
    <property type="term" value="C:cytosol"/>
    <property type="evidence" value="ECO:0007669"/>
    <property type="project" value="TreeGrafter"/>
</dbReference>
<evidence type="ECO:0000256" key="1">
    <source>
        <dbReference type="ARBA" id="ARBA00022741"/>
    </source>
</evidence>
<evidence type="ECO:0000313" key="4">
    <source>
        <dbReference type="EMBL" id="OFV67391.1"/>
    </source>
</evidence>
<reference evidence="4" key="1">
    <citation type="submission" date="2016-05" db="EMBL/GenBank/DDBJ databases">
        <title>Microbial consortia oxidize butane by reversing methanogenesis.</title>
        <authorList>
            <person name="Laso-Perez R."/>
            <person name="Richter M."/>
            <person name="Wegener G."/>
            <person name="Musat F."/>
        </authorList>
    </citation>
    <scope>NUCLEOTIDE SEQUENCE [LARGE SCALE GENOMIC DNA]</scope>
    <source>
        <strain evidence="4">BOX2</strain>
    </source>
</reference>
<dbReference type="InterPro" id="IPR050625">
    <property type="entry name" value="ParA/MinD_ATPase"/>
</dbReference>
<proteinExistence type="predicted"/>
<dbReference type="STRING" id="1838285.SCAL_001309"/>
<protein>
    <submittedName>
        <fullName evidence="4">Cobalamin biosynthesis protein CobN</fullName>
    </submittedName>
</protein>
<sequence length="250" mass="26586">MKVAITGKGGVGKTTLAGTLARLLAQEGRDVVAIDADPDMNLASALGITENPTPISTLEDLIAERAGEPGGIFKLNPKVSDILDTYGLRNEDGVRLLTMGTIETGGSGCICPASAFLRALLRHITFKEQYVILDMEAGIEHLGRGTTRNVDLMIVVVEPGMRSVETLRRINKLAGDIGIKNIAVVINKDVGGSEVISEKIEAMGLTILGSIPYDRNFVRADLDGTSVLDAEGDAIDAIRKIKDQLVASFE</sequence>
<dbReference type="GO" id="GO:0051782">
    <property type="term" value="P:negative regulation of cell division"/>
    <property type="evidence" value="ECO:0007669"/>
    <property type="project" value="TreeGrafter"/>
</dbReference>
<dbReference type="EMBL" id="LYOS01000004">
    <property type="protein sequence ID" value="OFV67391.1"/>
    <property type="molecule type" value="Genomic_DNA"/>
</dbReference>
<keyword evidence="5" id="KW-1185">Reference proteome</keyword>
<dbReference type="GO" id="GO:0016887">
    <property type="term" value="F:ATP hydrolysis activity"/>
    <property type="evidence" value="ECO:0007669"/>
    <property type="project" value="TreeGrafter"/>
</dbReference>
<evidence type="ECO:0000256" key="2">
    <source>
        <dbReference type="ARBA" id="ARBA00022840"/>
    </source>
</evidence>
<dbReference type="PIRSF" id="PIRSF005647">
    <property type="entry name" value="CooC"/>
    <property type="match status" value="1"/>
</dbReference>
<name>A0A1F2P9K1_9EURY</name>
<dbReference type="AlphaFoldDB" id="A0A1F2P9K1"/>
<dbReference type="InterPro" id="IPR014433">
    <property type="entry name" value="CooC"/>
</dbReference>
<dbReference type="Gene3D" id="3.40.50.300">
    <property type="entry name" value="P-loop containing nucleotide triphosphate hydrolases"/>
    <property type="match status" value="1"/>
</dbReference>
<dbReference type="SUPFAM" id="SSF52540">
    <property type="entry name" value="P-loop containing nucleoside triphosphate hydrolases"/>
    <property type="match status" value="1"/>
</dbReference>
<dbReference type="CDD" id="cd02034">
    <property type="entry name" value="CooC1"/>
    <property type="match status" value="1"/>
</dbReference>
<dbReference type="PANTHER" id="PTHR43384">
    <property type="entry name" value="SEPTUM SITE-DETERMINING PROTEIN MIND HOMOLOG, CHLOROPLASTIC-RELATED"/>
    <property type="match status" value="1"/>
</dbReference>
<dbReference type="InterPro" id="IPR002586">
    <property type="entry name" value="CobQ/CobB/MinD/ParA_Nub-bd_dom"/>
</dbReference>
<dbReference type="GO" id="GO:0009898">
    <property type="term" value="C:cytoplasmic side of plasma membrane"/>
    <property type="evidence" value="ECO:0007669"/>
    <property type="project" value="TreeGrafter"/>
</dbReference>
<keyword evidence="1" id="KW-0547">Nucleotide-binding</keyword>
<dbReference type="GO" id="GO:0005524">
    <property type="term" value="F:ATP binding"/>
    <property type="evidence" value="ECO:0007669"/>
    <property type="project" value="UniProtKB-KW"/>
</dbReference>
<dbReference type="Proteomes" id="UP000186940">
    <property type="component" value="Unassembled WGS sequence"/>
</dbReference>
<dbReference type="PANTHER" id="PTHR43384:SF6">
    <property type="entry name" value="SEPTUM SITE-DETERMINING PROTEIN MIND HOMOLOG, CHLOROPLASTIC"/>
    <property type="match status" value="1"/>
</dbReference>
<comment type="caution">
    <text evidence="4">The sequence shown here is derived from an EMBL/GenBank/DDBJ whole genome shotgun (WGS) entry which is preliminary data.</text>
</comment>
<gene>
    <name evidence="4" type="ORF">SCAL_001309</name>
</gene>
<dbReference type="PATRIC" id="fig|1838285.3.peg.1329"/>
<organism evidence="4 5">
    <name type="scientific">Candidatus Syntropharchaeum caldarium</name>
    <dbReference type="NCBI Taxonomy" id="1838285"/>
    <lineage>
        <taxon>Archaea</taxon>
        <taxon>Methanobacteriati</taxon>
        <taxon>Methanobacteriota</taxon>
        <taxon>Stenosarchaea group</taxon>
        <taxon>Methanomicrobia</taxon>
        <taxon>Methanosarcinales</taxon>
        <taxon>ANME-2 cluster</taxon>
        <taxon>Candidatus Syntropharchaeum</taxon>
    </lineage>
</organism>
<evidence type="ECO:0000313" key="5">
    <source>
        <dbReference type="Proteomes" id="UP000186940"/>
    </source>
</evidence>
<accession>A0A1F2P9K1</accession>
<keyword evidence="2" id="KW-0067">ATP-binding</keyword>
<dbReference type="FunFam" id="3.40.50.300:FF:001573">
    <property type="entry name" value="Carbon monoxide dehydrogenase accessory protein CooC"/>
    <property type="match status" value="1"/>
</dbReference>
<evidence type="ECO:0000259" key="3">
    <source>
        <dbReference type="Pfam" id="PF01656"/>
    </source>
</evidence>
<dbReference type="Pfam" id="PF01656">
    <property type="entry name" value="CbiA"/>
    <property type="match status" value="1"/>
</dbReference>
<dbReference type="InterPro" id="IPR027417">
    <property type="entry name" value="P-loop_NTPase"/>
</dbReference>
<feature type="domain" description="CobQ/CobB/MinD/ParA nucleotide binding" evidence="3">
    <location>
        <begin position="4"/>
        <end position="226"/>
    </location>
</feature>